<feature type="region of interest" description="Disordered" evidence="1">
    <location>
        <begin position="318"/>
        <end position="351"/>
    </location>
</feature>
<dbReference type="EMBL" id="JBBPBF010000044">
    <property type="protein sequence ID" value="KAK7606639.1"/>
    <property type="molecule type" value="Genomic_DNA"/>
</dbReference>
<reference evidence="2 3" key="1">
    <citation type="submission" date="2024-04" db="EMBL/GenBank/DDBJ databases">
        <title>Phyllosticta paracitricarpa is synonymous to the EU quarantine fungus P. citricarpa based on phylogenomic analyses.</title>
        <authorList>
            <consortium name="Lawrence Berkeley National Laboratory"/>
            <person name="Van ingen-buijs V.A."/>
            <person name="Van westerhoven A.C."/>
            <person name="Haridas S."/>
            <person name="Skiadas P."/>
            <person name="Martin F."/>
            <person name="Groenewald J.Z."/>
            <person name="Crous P.W."/>
            <person name="Seidl M.F."/>
        </authorList>
    </citation>
    <scope>NUCLEOTIDE SEQUENCE [LARGE SCALE GENOMIC DNA]</scope>
    <source>
        <strain evidence="2 3">CBS 141358</strain>
    </source>
</reference>
<evidence type="ECO:0000256" key="1">
    <source>
        <dbReference type="SAM" id="MobiDB-lite"/>
    </source>
</evidence>
<organism evidence="2 3">
    <name type="scientific">Phyllosticta paracitricarpa</name>
    <dbReference type="NCBI Taxonomy" id="2016321"/>
    <lineage>
        <taxon>Eukaryota</taxon>
        <taxon>Fungi</taxon>
        <taxon>Dikarya</taxon>
        <taxon>Ascomycota</taxon>
        <taxon>Pezizomycotina</taxon>
        <taxon>Dothideomycetes</taxon>
        <taxon>Dothideomycetes incertae sedis</taxon>
        <taxon>Botryosphaeriales</taxon>
        <taxon>Phyllostictaceae</taxon>
        <taxon>Phyllosticta</taxon>
    </lineage>
</organism>
<accession>A0ABR1MXV8</accession>
<evidence type="ECO:0000313" key="2">
    <source>
        <dbReference type="EMBL" id="KAK7606639.1"/>
    </source>
</evidence>
<evidence type="ECO:0000313" key="3">
    <source>
        <dbReference type="Proteomes" id="UP001367316"/>
    </source>
</evidence>
<name>A0ABR1MXV8_9PEZI</name>
<sequence length="406" mass="44807">MAFACHFGELRHEGLLRRSRATLRFESTLALVSSLTQCAHIRPSSRSSVVWHIVCSPTTLFQSPYFSDAIRNGHGEGFCSCNVRKMSHPVCSGSRECQSVESCIFWLSWQALLSWRTSLSALGDVSMSASRTPTRLLVLPYEMDVFLAKPDSVKLRHLESRLAAFHRQLLGLEESLPKLEKGGADVASAKAYGAKAFLHDSELGFSDVFDVPHESWMLTGALALAARPNIDLTLSSAASIIRATRLTLWIDPNYIDSLYSSGWRGWQGGRTDGRIARLWFKIIRVVGVVTFPVRFRSGADARFCEVCDVKKNEHYDAVRSGGADGGRARSPSPPRLDFTSTATGGPQRPNFDAGDKTQLISFVRPHQPVTCLPPSLGLLGPAQARSRCEATDEERMLHGKPMQQQT</sequence>
<dbReference type="Proteomes" id="UP001367316">
    <property type="component" value="Unassembled WGS sequence"/>
</dbReference>
<proteinExistence type="predicted"/>
<gene>
    <name evidence="2" type="ORF">JOL62DRAFT_560005</name>
</gene>
<comment type="caution">
    <text evidence="2">The sequence shown here is derived from an EMBL/GenBank/DDBJ whole genome shotgun (WGS) entry which is preliminary data.</text>
</comment>
<protein>
    <submittedName>
        <fullName evidence="2">Uncharacterized protein</fullName>
    </submittedName>
</protein>
<keyword evidence="3" id="KW-1185">Reference proteome</keyword>